<dbReference type="OMA" id="GPIRTNS"/>
<proteinExistence type="predicted"/>
<evidence type="ECO:0000313" key="13">
    <source>
        <dbReference type="Proteomes" id="UP000008066"/>
    </source>
</evidence>
<evidence type="ECO:0000256" key="6">
    <source>
        <dbReference type="ARBA" id="ARBA00023002"/>
    </source>
</evidence>
<comment type="cofactor">
    <cofactor evidence="1">
        <name>FMN</name>
        <dbReference type="ChEBI" id="CHEBI:58210"/>
    </cofactor>
</comment>
<reference evidence="12 13" key="1">
    <citation type="journal article" date="2011" name="Cell">
        <title>Insight into structure and assembly of the nuclear pore complex by utilizing the genome of a eukaryotic thermophile.</title>
        <authorList>
            <person name="Amlacher S."/>
            <person name="Sarges P."/>
            <person name="Flemming D."/>
            <person name="van Noort V."/>
            <person name="Kunze R."/>
            <person name="Devos D.P."/>
            <person name="Arumugam M."/>
            <person name="Bork P."/>
            <person name="Hurt E."/>
        </authorList>
    </citation>
    <scope>NUCLEOTIDE SEQUENCE [LARGE SCALE GENOMIC DNA]</scope>
    <source>
        <strain evidence="13">DSM 1495 / CBS 144.50 / IMI 039719</strain>
    </source>
</reference>
<feature type="compositionally biased region" description="Basic and acidic residues" evidence="10">
    <location>
        <begin position="452"/>
        <end position="461"/>
    </location>
</feature>
<dbReference type="Proteomes" id="UP000008066">
    <property type="component" value="Unassembled WGS sequence"/>
</dbReference>
<keyword evidence="2" id="KW-0285">Flavoprotein</keyword>
<comment type="catalytic activity">
    <reaction evidence="8">
        <text>a 5,6-dihydrouridine in mRNA + NAD(+) = a uridine in mRNA + NADH + H(+)</text>
        <dbReference type="Rhea" id="RHEA:69851"/>
        <dbReference type="Rhea" id="RHEA-COMP:14658"/>
        <dbReference type="Rhea" id="RHEA-COMP:17789"/>
        <dbReference type="ChEBI" id="CHEBI:15378"/>
        <dbReference type="ChEBI" id="CHEBI:57540"/>
        <dbReference type="ChEBI" id="CHEBI:57945"/>
        <dbReference type="ChEBI" id="CHEBI:65315"/>
        <dbReference type="ChEBI" id="CHEBI:74443"/>
    </reaction>
    <physiologicalReaction direction="right-to-left" evidence="8">
        <dbReference type="Rhea" id="RHEA:69853"/>
    </physiologicalReaction>
</comment>
<comment type="catalytic activity">
    <reaction evidence="9">
        <text>a 5,6-dihydrouridine in mRNA + NADP(+) = a uridine in mRNA + NADPH + H(+)</text>
        <dbReference type="Rhea" id="RHEA:69855"/>
        <dbReference type="Rhea" id="RHEA-COMP:14658"/>
        <dbReference type="Rhea" id="RHEA-COMP:17789"/>
        <dbReference type="ChEBI" id="CHEBI:15378"/>
        <dbReference type="ChEBI" id="CHEBI:57783"/>
        <dbReference type="ChEBI" id="CHEBI:58349"/>
        <dbReference type="ChEBI" id="CHEBI:65315"/>
        <dbReference type="ChEBI" id="CHEBI:74443"/>
    </reaction>
    <physiologicalReaction direction="right-to-left" evidence="9">
        <dbReference type="Rhea" id="RHEA:69857"/>
    </physiologicalReaction>
</comment>
<dbReference type="PANTHER" id="PTHR45936">
    <property type="entry name" value="TRNA-DIHYDROURIDINE(20) SYNTHASE [NAD(P)+]-LIKE"/>
    <property type="match status" value="1"/>
</dbReference>
<comment type="function">
    <text evidence="7">Catalyzes the synthesis of dihydrouridine, a modified base found in the D-loop of most tRNAs. Specifically modifies U47 in cytoplasmic tRNAs. Catalyzes the synthesis of dihydrouridine in some mRNAs, thereby affecting their translation.</text>
</comment>
<dbReference type="InterPro" id="IPR035587">
    <property type="entry name" value="DUS-like_FMN-bd"/>
</dbReference>
<dbReference type="AlphaFoldDB" id="G0SBK2"/>
<evidence type="ECO:0000256" key="2">
    <source>
        <dbReference type="ARBA" id="ARBA00022630"/>
    </source>
</evidence>
<accession>G0SBK2</accession>
<dbReference type="RefSeq" id="XP_006695723.1">
    <property type="nucleotide sequence ID" value="XM_006695660.1"/>
</dbReference>
<keyword evidence="3" id="KW-0288">FMN</keyword>
<keyword evidence="6" id="KW-0560">Oxidoreductase</keyword>
<evidence type="ECO:0000259" key="11">
    <source>
        <dbReference type="Pfam" id="PF01207"/>
    </source>
</evidence>
<dbReference type="EMBL" id="GL988045">
    <property type="protein sequence ID" value="EGS18778.1"/>
    <property type="molecule type" value="Genomic_DNA"/>
</dbReference>
<evidence type="ECO:0000256" key="7">
    <source>
        <dbReference type="ARBA" id="ARBA00045934"/>
    </source>
</evidence>
<keyword evidence="4" id="KW-0507">mRNA processing</keyword>
<protein>
    <submittedName>
        <fullName evidence="12">tRNA-dihydrouridine synthase-like protein</fullName>
    </submittedName>
</protein>
<evidence type="ECO:0000256" key="4">
    <source>
        <dbReference type="ARBA" id="ARBA00022664"/>
    </source>
</evidence>
<dbReference type="InterPro" id="IPR018517">
    <property type="entry name" value="tRNA_hU_synthase_CS"/>
</dbReference>
<dbReference type="eggNOG" id="KOG2334">
    <property type="taxonomic scope" value="Eukaryota"/>
</dbReference>
<dbReference type="Gene3D" id="3.20.20.70">
    <property type="entry name" value="Aldolase class I"/>
    <property type="match status" value="1"/>
</dbReference>
<sequence length="484" mass="51953">MTTGTHDSAPAATAAIVVATGTAAATAAIPTTNTATATTSTSSNGTSDGPTPADVPSPVALPRVPIPPRGVDYRGKVVLAPMVRSGELPMRLMALHYGADLVWGPETVDRSLIGAKRRINPRTNMIEYTRLPSHTHSPAAQYEGNQESVIYRLDPVREAGKLVFQLGTADPNLAVEAARFVAPDVAGIDVNAGCPKPFSLSGGMGAALLRDPDRLVAILEALTREIPPQFGIGVSVKIRLLETAEKTEALVRRLVRTGITGLTVHCRTTPMRPREPAIRGQLRMIADVCREAGVACVVNGDVASRDHGMKLCTEFGTDGAMIATAAEKNPSCFRPADPESGTTPLAPWQELADKYIRFALEVENKIANTKFSLTQLIPGKAKEYKMVQACKSYTEIVKVLGLEGELGEVAREQDRLQALGEFEILKAKKKNQQQQQQQESKKRKREDEEAEEGRRKDERAVEANGAPTEPTAPTPESAVASISV</sequence>
<evidence type="ECO:0000256" key="8">
    <source>
        <dbReference type="ARBA" id="ARBA00048342"/>
    </source>
</evidence>
<evidence type="ECO:0000256" key="3">
    <source>
        <dbReference type="ARBA" id="ARBA00022643"/>
    </source>
</evidence>
<gene>
    <name evidence="12" type="ORF">CTHT_0053870</name>
</gene>
<feature type="compositionally biased region" description="Low complexity" evidence="10">
    <location>
        <begin position="34"/>
        <end position="47"/>
    </location>
</feature>
<evidence type="ECO:0000256" key="9">
    <source>
        <dbReference type="ARBA" id="ARBA00049447"/>
    </source>
</evidence>
<dbReference type="KEGG" id="cthr:CTHT_0053870"/>
<organism evidence="13">
    <name type="scientific">Chaetomium thermophilum (strain DSM 1495 / CBS 144.50 / IMI 039719)</name>
    <name type="common">Thermochaetoides thermophila</name>
    <dbReference type="NCBI Taxonomy" id="759272"/>
    <lineage>
        <taxon>Eukaryota</taxon>
        <taxon>Fungi</taxon>
        <taxon>Dikarya</taxon>
        <taxon>Ascomycota</taxon>
        <taxon>Pezizomycotina</taxon>
        <taxon>Sordariomycetes</taxon>
        <taxon>Sordariomycetidae</taxon>
        <taxon>Sordariales</taxon>
        <taxon>Chaetomiaceae</taxon>
        <taxon>Thermochaetoides</taxon>
    </lineage>
</organism>
<dbReference type="GeneID" id="18259425"/>
<dbReference type="HOGENOM" id="CLU_013299_3_2_1"/>
<dbReference type="GO" id="GO:0005737">
    <property type="term" value="C:cytoplasm"/>
    <property type="evidence" value="ECO:0007669"/>
    <property type="project" value="TreeGrafter"/>
</dbReference>
<feature type="region of interest" description="Disordered" evidence="10">
    <location>
        <begin position="34"/>
        <end position="63"/>
    </location>
</feature>
<feature type="domain" description="DUS-like FMN-binding" evidence="11">
    <location>
        <begin position="79"/>
        <end position="342"/>
    </location>
</feature>
<name>G0SBK2_CHATD</name>
<feature type="region of interest" description="Disordered" evidence="10">
    <location>
        <begin position="427"/>
        <end position="484"/>
    </location>
</feature>
<dbReference type="CDD" id="cd02801">
    <property type="entry name" value="DUS_like_FMN"/>
    <property type="match status" value="1"/>
</dbReference>
<dbReference type="InterPro" id="IPR013785">
    <property type="entry name" value="Aldolase_TIM"/>
</dbReference>
<evidence type="ECO:0000256" key="5">
    <source>
        <dbReference type="ARBA" id="ARBA00022694"/>
    </source>
</evidence>
<dbReference type="PANTHER" id="PTHR45936:SF1">
    <property type="entry name" value="TRNA-DIHYDROURIDINE(20) SYNTHASE [NAD(P)+]-LIKE"/>
    <property type="match status" value="1"/>
</dbReference>
<dbReference type="SUPFAM" id="SSF51395">
    <property type="entry name" value="FMN-linked oxidoreductases"/>
    <property type="match status" value="1"/>
</dbReference>
<evidence type="ECO:0000256" key="1">
    <source>
        <dbReference type="ARBA" id="ARBA00001917"/>
    </source>
</evidence>
<dbReference type="Pfam" id="PF01207">
    <property type="entry name" value="Dus"/>
    <property type="match status" value="1"/>
</dbReference>
<evidence type="ECO:0000256" key="10">
    <source>
        <dbReference type="SAM" id="MobiDB-lite"/>
    </source>
</evidence>
<dbReference type="GO" id="GO:0050660">
    <property type="term" value="F:flavin adenine dinucleotide binding"/>
    <property type="evidence" value="ECO:0007669"/>
    <property type="project" value="InterPro"/>
</dbReference>
<keyword evidence="5" id="KW-0819">tRNA processing</keyword>
<dbReference type="PROSITE" id="PS01136">
    <property type="entry name" value="UPF0034"/>
    <property type="match status" value="1"/>
</dbReference>
<dbReference type="OrthoDB" id="10262250at2759"/>
<feature type="compositionally biased region" description="Low complexity" evidence="10">
    <location>
        <begin position="466"/>
        <end position="484"/>
    </location>
</feature>
<dbReference type="STRING" id="759272.G0SBK2"/>
<dbReference type="GO" id="GO:0017150">
    <property type="term" value="F:tRNA dihydrouridine synthase activity"/>
    <property type="evidence" value="ECO:0007669"/>
    <property type="project" value="InterPro"/>
</dbReference>
<keyword evidence="13" id="KW-1185">Reference proteome</keyword>
<evidence type="ECO:0000313" key="12">
    <source>
        <dbReference type="EMBL" id="EGS18778.1"/>
    </source>
</evidence>
<dbReference type="GO" id="GO:0006397">
    <property type="term" value="P:mRNA processing"/>
    <property type="evidence" value="ECO:0007669"/>
    <property type="project" value="UniProtKB-KW"/>
</dbReference>
<dbReference type="InterPro" id="IPR052582">
    <property type="entry name" value="tRNA-DUS-like"/>
</dbReference>